<dbReference type="InterPro" id="IPR000994">
    <property type="entry name" value="Pept_M24"/>
</dbReference>
<dbReference type="CDD" id="cd01066">
    <property type="entry name" value="APP_MetAP"/>
    <property type="match status" value="1"/>
</dbReference>
<dbReference type="InterPro" id="IPR029149">
    <property type="entry name" value="Creatin/AminoP/Spt16_N"/>
</dbReference>
<gene>
    <name evidence="3" type="ORF">RM520_02040</name>
</gene>
<dbReference type="Pfam" id="PF00557">
    <property type="entry name" value="Peptidase_M24"/>
    <property type="match status" value="1"/>
</dbReference>
<evidence type="ECO:0000259" key="2">
    <source>
        <dbReference type="Pfam" id="PF01321"/>
    </source>
</evidence>
<dbReference type="RefSeq" id="WP_311386802.1">
    <property type="nucleotide sequence ID" value="NZ_JAVRHU010000001.1"/>
</dbReference>
<dbReference type="Gene3D" id="3.40.350.10">
    <property type="entry name" value="Creatinase/prolidase N-terminal domain"/>
    <property type="match status" value="1"/>
</dbReference>
<reference evidence="3 4" key="1">
    <citation type="submission" date="2023-09" db="EMBL/GenBank/DDBJ databases">
        <authorList>
            <person name="Rey-Velasco X."/>
        </authorList>
    </citation>
    <scope>NUCLEOTIDE SEQUENCE [LARGE SCALE GENOMIC DNA]</scope>
    <source>
        <strain evidence="3 4">P007</strain>
    </source>
</reference>
<keyword evidence="4" id="KW-1185">Reference proteome</keyword>
<dbReference type="SUPFAM" id="SSF53092">
    <property type="entry name" value="Creatinase/prolidase N-terminal domain"/>
    <property type="match status" value="1"/>
</dbReference>
<dbReference type="PANTHER" id="PTHR46112:SF2">
    <property type="entry name" value="XAA-PRO AMINOPEPTIDASE P-RELATED"/>
    <property type="match status" value="1"/>
</dbReference>
<evidence type="ECO:0000313" key="4">
    <source>
        <dbReference type="Proteomes" id="UP001250662"/>
    </source>
</evidence>
<accession>A0ABU3BDP0</accession>
<dbReference type="PANTHER" id="PTHR46112">
    <property type="entry name" value="AMINOPEPTIDASE"/>
    <property type="match status" value="1"/>
</dbReference>
<evidence type="ECO:0000259" key="1">
    <source>
        <dbReference type="Pfam" id="PF00557"/>
    </source>
</evidence>
<evidence type="ECO:0000313" key="3">
    <source>
        <dbReference type="EMBL" id="MDT0620385.1"/>
    </source>
</evidence>
<dbReference type="InterPro" id="IPR036005">
    <property type="entry name" value="Creatinase/aminopeptidase-like"/>
</dbReference>
<dbReference type="SUPFAM" id="SSF55920">
    <property type="entry name" value="Creatinase/aminopeptidase"/>
    <property type="match status" value="1"/>
</dbReference>
<organism evidence="3 4">
    <name type="scientific">Croceitalea vernalis</name>
    <dbReference type="NCBI Taxonomy" id="3075599"/>
    <lineage>
        <taxon>Bacteria</taxon>
        <taxon>Pseudomonadati</taxon>
        <taxon>Bacteroidota</taxon>
        <taxon>Flavobacteriia</taxon>
        <taxon>Flavobacteriales</taxon>
        <taxon>Flavobacteriaceae</taxon>
        <taxon>Croceitalea</taxon>
    </lineage>
</organism>
<sequence length="403" mass="45609">MKKQEDYNLNISTSEYKQRIQLVQKTIKASGIDTLIISEEEDIYYLTGLTYKSLERLFLLIIKANNVSFIVPKMELAHLNKVDNVNEIKSYWEYPAPKPERWQDILLEQVKDSKLIGIGGKTPYEVSDFLASVNIKTVANTILEKHRWIKSDAEIELIKQASKYCDISIDKLNKNAYFGMSELEVFSIGRSIQQKVIKQTPFDYLSTNILVAAWPSRISYQPHGIPKVSDLLVEGSHISLAFLRVNGYSAELERTFFTSKPTKEQEEAFALMMEARRRSYSVLKSGTVAEDVDLAAKQFLIDQGLKENLMHRTGHGIGLGNHEGPYLAEGDKTVLKENMVVSIEPGIYIEGVGGFRHSDTVLITKNGYQILTDCPDDINSLTFTNSKPLQKLKGNIIKKMFGI</sequence>
<dbReference type="Gene3D" id="3.90.230.10">
    <property type="entry name" value="Creatinase/methionine aminopeptidase superfamily"/>
    <property type="match status" value="1"/>
</dbReference>
<dbReference type="InterPro" id="IPR050659">
    <property type="entry name" value="Peptidase_M24B"/>
</dbReference>
<proteinExistence type="predicted"/>
<feature type="domain" description="Peptidase M24" evidence="1">
    <location>
        <begin position="156"/>
        <end position="365"/>
    </location>
</feature>
<dbReference type="EMBL" id="JAVRHU010000001">
    <property type="protein sequence ID" value="MDT0620385.1"/>
    <property type="molecule type" value="Genomic_DNA"/>
</dbReference>
<protein>
    <submittedName>
        <fullName evidence="3">Xaa-Pro peptidase family protein</fullName>
    </submittedName>
</protein>
<dbReference type="Pfam" id="PF01321">
    <property type="entry name" value="Creatinase_N"/>
    <property type="match status" value="1"/>
</dbReference>
<comment type="caution">
    <text evidence="3">The sequence shown here is derived from an EMBL/GenBank/DDBJ whole genome shotgun (WGS) entry which is preliminary data.</text>
</comment>
<dbReference type="Proteomes" id="UP001250662">
    <property type="component" value="Unassembled WGS sequence"/>
</dbReference>
<feature type="domain" description="Creatinase N-terminal" evidence="2">
    <location>
        <begin position="19"/>
        <end position="131"/>
    </location>
</feature>
<name>A0ABU3BDP0_9FLAO</name>
<dbReference type="InterPro" id="IPR000587">
    <property type="entry name" value="Creatinase_N"/>
</dbReference>